<dbReference type="Gramene" id="ONIVA01G23490.1">
    <property type="protein sequence ID" value="ONIVA01G23490.1"/>
    <property type="gene ID" value="ONIVA01G23490"/>
</dbReference>
<keyword evidence="1" id="KW-0472">Membrane</keyword>
<evidence type="ECO:0000256" key="1">
    <source>
        <dbReference type="SAM" id="Phobius"/>
    </source>
</evidence>
<sequence>MANTSKMIYGTIRWFTTWKATPSHTSAVPYALSQGGWLSLVLFTMVGANCFYTGNLIDHCMRANR</sequence>
<keyword evidence="1" id="KW-0812">Transmembrane</keyword>
<evidence type="ECO:0000313" key="2">
    <source>
        <dbReference type="EnsemblPlants" id="ONIVA01G23490.1"/>
    </source>
</evidence>
<dbReference type="EnsemblPlants" id="ONIVA01G23490.1">
    <property type="protein sequence ID" value="ONIVA01G23490.1"/>
    <property type="gene ID" value="ONIVA01G23490"/>
</dbReference>
<organism evidence="2">
    <name type="scientific">Oryza nivara</name>
    <name type="common">Indian wild rice</name>
    <name type="synonym">Oryza sativa f. spontanea</name>
    <dbReference type="NCBI Taxonomy" id="4536"/>
    <lineage>
        <taxon>Eukaryota</taxon>
        <taxon>Viridiplantae</taxon>
        <taxon>Streptophyta</taxon>
        <taxon>Embryophyta</taxon>
        <taxon>Tracheophyta</taxon>
        <taxon>Spermatophyta</taxon>
        <taxon>Magnoliopsida</taxon>
        <taxon>Liliopsida</taxon>
        <taxon>Poales</taxon>
        <taxon>Poaceae</taxon>
        <taxon>BOP clade</taxon>
        <taxon>Oryzoideae</taxon>
        <taxon>Oryzeae</taxon>
        <taxon>Oryzinae</taxon>
        <taxon>Oryza</taxon>
    </lineage>
</organism>
<keyword evidence="3" id="KW-1185">Reference proteome</keyword>
<evidence type="ECO:0000313" key="3">
    <source>
        <dbReference type="Proteomes" id="UP000006591"/>
    </source>
</evidence>
<feature type="transmembrane region" description="Helical" evidence="1">
    <location>
        <begin position="37"/>
        <end position="57"/>
    </location>
</feature>
<protein>
    <submittedName>
        <fullName evidence="2">Uncharacterized protein</fullName>
    </submittedName>
</protein>
<dbReference type="HOGENOM" id="CLU_2853605_0_0_1"/>
<accession>A0A0E0FNP3</accession>
<dbReference type="Proteomes" id="UP000006591">
    <property type="component" value="Chromosome 1"/>
</dbReference>
<dbReference type="AlphaFoldDB" id="A0A0E0FNP3"/>
<dbReference type="STRING" id="4536.A0A0E0FNP3"/>
<keyword evidence="1" id="KW-1133">Transmembrane helix</keyword>
<reference evidence="2" key="1">
    <citation type="submission" date="2015-04" db="UniProtKB">
        <authorList>
            <consortium name="EnsemblPlants"/>
        </authorList>
    </citation>
    <scope>IDENTIFICATION</scope>
    <source>
        <strain evidence="2">SL10</strain>
    </source>
</reference>
<proteinExistence type="predicted"/>
<name>A0A0E0FNP3_ORYNI</name>
<reference evidence="2" key="2">
    <citation type="submission" date="2018-04" db="EMBL/GenBank/DDBJ databases">
        <title>OnivRS2 (Oryza nivara Reference Sequence Version 2).</title>
        <authorList>
            <person name="Zhang J."/>
            <person name="Kudrna D."/>
            <person name="Lee S."/>
            <person name="Talag J."/>
            <person name="Rajasekar S."/>
            <person name="Welchert J."/>
            <person name="Hsing Y.-I."/>
            <person name="Wing R.A."/>
        </authorList>
    </citation>
    <scope>NUCLEOTIDE SEQUENCE [LARGE SCALE GENOMIC DNA]</scope>
</reference>